<dbReference type="InterPro" id="IPR002818">
    <property type="entry name" value="DJ-1/PfpI"/>
</dbReference>
<accession>A0ABV7FVK1</accession>
<reference evidence="3" key="1">
    <citation type="journal article" date="2019" name="Int. J. Syst. Evol. Microbiol.">
        <title>The Global Catalogue of Microorganisms (GCM) 10K type strain sequencing project: providing services to taxonomists for standard genome sequencing and annotation.</title>
        <authorList>
            <consortium name="The Broad Institute Genomics Platform"/>
            <consortium name="The Broad Institute Genome Sequencing Center for Infectious Disease"/>
            <person name="Wu L."/>
            <person name="Ma J."/>
        </authorList>
    </citation>
    <scope>NUCLEOTIDE SEQUENCE [LARGE SCALE GENOMIC DNA]</scope>
    <source>
        <strain evidence="3">KCTC 52473</strain>
    </source>
</reference>
<evidence type="ECO:0000313" key="3">
    <source>
        <dbReference type="Proteomes" id="UP001595478"/>
    </source>
</evidence>
<proteinExistence type="predicted"/>
<comment type="caution">
    <text evidence="2">The sequence shown here is derived from an EMBL/GenBank/DDBJ whole genome shotgun (WGS) entry which is preliminary data.</text>
</comment>
<keyword evidence="3" id="KW-1185">Reference proteome</keyword>
<name>A0ABV7FVK1_9ALTE</name>
<dbReference type="Pfam" id="PF01965">
    <property type="entry name" value="DJ-1_PfpI"/>
    <property type="match status" value="1"/>
</dbReference>
<dbReference type="RefSeq" id="WP_376921314.1">
    <property type="nucleotide sequence ID" value="NZ_JBHRSW010000047.1"/>
</dbReference>
<protein>
    <submittedName>
        <fullName evidence="2">DJ-1/PfpI family protein</fullName>
    </submittedName>
</protein>
<sequence length="224" mass="24877">MHQPKKVAILAYPNLCLFEFSCALEVFAQHRPEFSEQHYTTSVCAVERSHNISLPVQGLALNTAEGLDKLSSADLIVILGWQGADIQPSETLRNHLLQAYENGTRIASICSGVNLLAYCGLLKDQVATTHWRYTEIAKTKFPDICFNENVLYTDNGQILTSAGSAAGLDMCLHIVKKDYGQHVANAYARRLVIPPYREGGKHSLSNNLFLSIPITLNFPHCYLN</sequence>
<gene>
    <name evidence="2" type="ORF">ACFOHL_16375</name>
</gene>
<dbReference type="Gene3D" id="3.40.50.880">
    <property type="match status" value="1"/>
</dbReference>
<dbReference type="InterPro" id="IPR029062">
    <property type="entry name" value="Class_I_gatase-like"/>
</dbReference>
<organism evidence="2 3">
    <name type="scientific">Agaribacter flavus</name>
    <dbReference type="NCBI Taxonomy" id="1902781"/>
    <lineage>
        <taxon>Bacteria</taxon>
        <taxon>Pseudomonadati</taxon>
        <taxon>Pseudomonadota</taxon>
        <taxon>Gammaproteobacteria</taxon>
        <taxon>Alteromonadales</taxon>
        <taxon>Alteromonadaceae</taxon>
        <taxon>Agaribacter</taxon>
    </lineage>
</organism>
<dbReference type="PANTHER" id="PTHR43130">
    <property type="entry name" value="ARAC-FAMILY TRANSCRIPTIONAL REGULATOR"/>
    <property type="match status" value="1"/>
</dbReference>
<evidence type="ECO:0000259" key="1">
    <source>
        <dbReference type="Pfam" id="PF01965"/>
    </source>
</evidence>
<dbReference type="EMBL" id="JBHRSW010000047">
    <property type="protein sequence ID" value="MFC3123200.1"/>
    <property type="molecule type" value="Genomic_DNA"/>
</dbReference>
<dbReference type="CDD" id="cd03137">
    <property type="entry name" value="GATase1_AraC_1"/>
    <property type="match status" value="1"/>
</dbReference>
<dbReference type="SUPFAM" id="SSF52317">
    <property type="entry name" value="Class I glutamine amidotransferase-like"/>
    <property type="match status" value="1"/>
</dbReference>
<feature type="domain" description="DJ-1/PfpI" evidence="1">
    <location>
        <begin position="5"/>
        <end position="176"/>
    </location>
</feature>
<evidence type="ECO:0000313" key="2">
    <source>
        <dbReference type="EMBL" id="MFC3123200.1"/>
    </source>
</evidence>
<dbReference type="PANTHER" id="PTHR43130:SF3">
    <property type="entry name" value="HTH-TYPE TRANSCRIPTIONAL REGULATOR RV1931C"/>
    <property type="match status" value="1"/>
</dbReference>
<dbReference type="InterPro" id="IPR052158">
    <property type="entry name" value="INH-QAR"/>
</dbReference>
<dbReference type="Proteomes" id="UP001595478">
    <property type="component" value="Unassembled WGS sequence"/>
</dbReference>